<keyword evidence="7" id="KW-1185">Reference proteome</keyword>
<evidence type="ECO:0000256" key="3">
    <source>
        <dbReference type="SAM" id="SignalP"/>
    </source>
</evidence>
<evidence type="ECO:0000313" key="7">
    <source>
        <dbReference type="Proteomes" id="UP000295345"/>
    </source>
</evidence>
<dbReference type="Gene3D" id="2.60.120.430">
    <property type="entry name" value="Galactose-binding lectin"/>
    <property type="match status" value="1"/>
</dbReference>
<evidence type="ECO:0000256" key="1">
    <source>
        <dbReference type="ARBA" id="ARBA00008668"/>
    </source>
</evidence>
<sequence length="405" mass="42711">MKGILRAAGTALAVVAAAAAAAVGLPGTAAAAAAGPTVYIASDSTAQTYNSGYEPQTGWGQVLDRYFADDVTVANHAIGGRSSRNFIEQGRLQTILNQIQPGDYLFVQFGHNDASVTIPDRYTSPADYKEYLRNDYIGGARARGAIPVIVTPVSRRSFNATTGRFNVSFPEYVQRAVEVAQEENVPLIDLSASSRAYLDSIGPEAARDVFLHTDPGEYPGRPNGTADDTHFQRYGALQMARLIAREVRGEGLTLSSLVRDTVSDVYDLGPASGPVASSFTQVTAATSYTTARGYGIVGSGLIERDRGTAMNELQRDFVALFNGQYEFRANVPNGVYDVKVSVGDATGSARTNVVVEGSVTGRLAPAANTATAQTYANVTVTDGVLNLVVSGETGHLNAVEILPAA</sequence>
<keyword evidence="3" id="KW-0732">Signal</keyword>
<keyword evidence="2" id="KW-0378">Hydrolase</keyword>
<dbReference type="GO" id="GO:0016787">
    <property type="term" value="F:hydrolase activity"/>
    <property type="evidence" value="ECO:0007669"/>
    <property type="project" value="UniProtKB-KW"/>
</dbReference>
<dbReference type="Gene3D" id="3.40.50.1110">
    <property type="entry name" value="SGNH hydrolase"/>
    <property type="match status" value="1"/>
</dbReference>
<evidence type="ECO:0000256" key="2">
    <source>
        <dbReference type="ARBA" id="ARBA00022801"/>
    </source>
</evidence>
<dbReference type="CDD" id="cd01821">
    <property type="entry name" value="Rhamnogalacturan_acetylesterase_like"/>
    <property type="match status" value="1"/>
</dbReference>
<dbReference type="EMBL" id="SMKI01000279">
    <property type="protein sequence ID" value="TDC71491.1"/>
    <property type="molecule type" value="Genomic_DNA"/>
</dbReference>
<feature type="domain" description="Beta-agarase/YXIM esterase-like galactose-binding" evidence="5">
    <location>
        <begin position="272"/>
        <end position="395"/>
    </location>
</feature>
<feature type="domain" description="SGNH hydrolase-type esterase" evidence="4">
    <location>
        <begin position="43"/>
        <end position="204"/>
    </location>
</feature>
<dbReference type="InterPro" id="IPR037459">
    <property type="entry name" value="RhgT-like"/>
</dbReference>
<feature type="chain" id="PRO_5020361628" evidence="3">
    <location>
        <begin position="32"/>
        <end position="405"/>
    </location>
</feature>
<reference evidence="6 7" key="1">
    <citation type="submission" date="2019-03" db="EMBL/GenBank/DDBJ databases">
        <title>Draft genome sequences of novel Actinobacteria.</title>
        <authorList>
            <person name="Sahin N."/>
            <person name="Ay H."/>
            <person name="Saygin H."/>
        </authorList>
    </citation>
    <scope>NUCLEOTIDE SEQUENCE [LARGE SCALE GENOMIC DNA]</scope>
    <source>
        <strain evidence="6 7">DSM 41900</strain>
    </source>
</reference>
<dbReference type="OrthoDB" id="9802318at2"/>
<dbReference type="Pfam" id="PF21254">
    <property type="entry name" value="AGA-YXIM_GBD"/>
    <property type="match status" value="1"/>
</dbReference>
<dbReference type="InterPro" id="IPR049033">
    <property type="entry name" value="AGA-YXIM_GBD"/>
</dbReference>
<name>A0A4R4T3K0_9ACTN</name>
<dbReference type="SUPFAM" id="SSF49785">
    <property type="entry name" value="Galactose-binding domain-like"/>
    <property type="match status" value="1"/>
</dbReference>
<proteinExistence type="inferred from homology"/>
<dbReference type="Pfam" id="PF13472">
    <property type="entry name" value="Lipase_GDSL_2"/>
    <property type="match status" value="1"/>
</dbReference>
<dbReference type="InterPro" id="IPR008979">
    <property type="entry name" value="Galactose-bd-like_sf"/>
</dbReference>
<protein>
    <submittedName>
        <fullName evidence="6">Uncharacterized protein</fullName>
    </submittedName>
</protein>
<dbReference type="AlphaFoldDB" id="A0A4R4T3K0"/>
<accession>A0A4R4T3K0</accession>
<evidence type="ECO:0000313" key="6">
    <source>
        <dbReference type="EMBL" id="TDC71491.1"/>
    </source>
</evidence>
<gene>
    <name evidence="6" type="ORF">E1283_23415</name>
</gene>
<dbReference type="PANTHER" id="PTHR43695">
    <property type="entry name" value="PUTATIVE (AFU_ORTHOLOGUE AFUA_2G17250)-RELATED"/>
    <property type="match status" value="1"/>
</dbReference>
<dbReference type="InterPro" id="IPR036514">
    <property type="entry name" value="SGNH_hydro_sf"/>
</dbReference>
<dbReference type="RefSeq" id="WP_132820106.1">
    <property type="nucleotide sequence ID" value="NZ_SMKI01000279.1"/>
</dbReference>
<comment type="caution">
    <text evidence="6">The sequence shown here is derived from an EMBL/GenBank/DDBJ whole genome shotgun (WGS) entry which is preliminary data.</text>
</comment>
<dbReference type="SUPFAM" id="SSF52266">
    <property type="entry name" value="SGNH hydrolase"/>
    <property type="match status" value="1"/>
</dbReference>
<dbReference type="Proteomes" id="UP000295345">
    <property type="component" value="Unassembled WGS sequence"/>
</dbReference>
<feature type="signal peptide" evidence="3">
    <location>
        <begin position="1"/>
        <end position="31"/>
    </location>
</feature>
<dbReference type="PANTHER" id="PTHR43695:SF1">
    <property type="entry name" value="RHAMNOGALACTURONAN ACETYLESTERASE"/>
    <property type="match status" value="1"/>
</dbReference>
<dbReference type="InterPro" id="IPR013830">
    <property type="entry name" value="SGNH_hydro"/>
</dbReference>
<evidence type="ECO:0000259" key="5">
    <source>
        <dbReference type="Pfam" id="PF21254"/>
    </source>
</evidence>
<evidence type="ECO:0000259" key="4">
    <source>
        <dbReference type="Pfam" id="PF13472"/>
    </source>
</evidence>
<organism evidence="6 7">
    <name type="scientific">Streptomyces hainanensis</name>
    <dbReference type="NCBI Taxonomy" id="402648"/>
    <lineage>
        <taxon>Bacteria</taxon>
        <taxon>Bacillati</taxon>
        <taxon>Actinomycetota</taxon>
        <taxon>Actinomycetes</taxon>
        <taxon>Kitasatosporales</taxon>
        <taxon>Streptomycetaceae</taxon>
        <taxon>Streptomyces</taxon>
    </lineage>
</organism>
<comment type="similarity">
    <text evidence="1">Belongs to the 'GDSL' lipolytic enzyme family.</text>
</comment>